<accession>A0A7X9IKM6</accession>
<dbReference type="GO" id="GO:0015074">
    <property type="term" value="P:DNA integration"/>
    <property type="evidence" value="ECO:0007669"/>
    <property type="project" value="UniProtKB-KW"/>
</dbReference>
<dbReference type="AlphaFoldDB" id="A0A7X9IKM6"/>
<dbReference type="GO" id="GO:0003677">
    <property type="term" value="F:DNA binding"/>
    <property type="evidence" value="ECO:0007669"/>
    <property type="project" value="UniProtKB-UniRule"/>
</dbReference>
<dbReference type="Gene3D" id="1.10.443.10">
    <property type="entry name" value="Intergrase catalytic core"/>
    <property type="match status" value="1"/>
</dbReference>
<dbReference type="Proteomes" id="UP000524246">
    <property type="component" value="Unassembled WGS sequence"/>
</dbReference>
<keyword evidence="3 5" id="KW-0238">DNA-binding</keyword>
<feature type="domain" description="Core-binding (CB)" evidence="7">
    <location>
        <begin position="102"/>
        <end position="183"/>
    </location>
</feature>
<evidence type="ECO:0000256" key="1">
    <source>
        <dbReference type="ARBA" id="ARBA00008857"/>
    </source>
</evidence>
<dbReference type="InterPro" id="IPR025166">
    <property type="entry name" value="Integrase_DNA_bind_dom"/>
</dbReference>
<dbReference type="PANTHER" id="PTHR30629">
    <property type="entry name" value="PROPHAGE INTEGRASE"/>
    <property type="match status" value="1"/>
</dbReference>
<dbReference type="SUPFAM" id="SSF56349">
    <property type="entry name" value="DNA breaking-rejoining enzymes"/>
    <property type="match status" value="1"/>
</dbReference>
<dbReference type="PROSITE" id="PS51898">
    <property type="entry name" value="TYR_RECOMBINASE"/>
    <property type="match status" value="1"/>
</dbReference>
<dbReference type="InterPro" id="IPR002104">
    <property type="entry name" value="Integrase_catalytic"/>
</dbReference>
<dbReference type="Gene3D" id="1.10.150.130">
    <property type="match status" value="1"/>
</dbReference>
<dbReference type="InterPro" id="IPR050808">
    <property type="entry name" value="Phage_Integrase"/>
</dbReference>
<evidence type="ECO:0000313" key="8">
    <source>
        <dbReference type="EMBL" id="NMC63850.1"/>
    </source>
</evidence>
<proteinExistence type="inferred from homology"/>
<dbReference type="PROSITE" id="PS51900">
    <property type="entry name" value="CB"/>
    <property type="match status" value="1"/>
</dbReference>
<dbReference type="GO" id="GO:0006310">
    <property type="term" value="P:DNA recombination"/>
    <property type="evidence" value="ECO:0007669"/>
    <property type="project" value="UniProtKB-KW"/>
</dbReference>
<comment type="similarity">
    <text evidence="1">Belongs to the 'phage' integrase family.</text>
</comment>
<evidence type="ECO:0000259" key="6">
    <source>
        <dbReference type="PROSITE" id="PS51898"/>
    </source>
</evidence>
<dbReference type="InterPro" id="IPR038488">
    <property type="entry name" value="Integrase_DNA-bd_sf"/>
</dbReference>
<feature type="domain" description="Tyr recombinase" evidence="6">
    <location>
        <begin position="204"/>
        <end position="378"/>
    </location>
</feature>
<name>A0A7X9IKM6_9DELT</name>
<gene>
    <name evidence="8" type="ORF">GYA55_11865</name>
</gene>
<sequence>MSRFSFTKKGIEALKATGRREDHYDLGFRLAGVSFGVRVSEKGSKEYFVRYRDKYKKQRRMSLGDAKVKSLEKARDKATKIAKALGDGGNPAEELHQYKLAQTVDELCDLYLLDHAKFKKDEGAEDKRRLKKDVRPYIGQMKVCDVRRRDIIALIERVSIDRKAKVSSNRLRALLSKLFNFALERELIERSPCAGLPKKPKEAPKERVLSEKEIKALWAWLNTEPAANAAVFRLILLTAQRPMEVARMEWNEIQGDIWEIPGAKTKNGRSQTVPLSALALKSIESMMHGRRGRFVFPGERGEHVMPRTLQHVTERANEKLKGKRFTPHDLRRTAATYLRKLGISRDVVGSVLNHTHQGVTAVYDRHDLLPEMKEALHKWCAEVARISEIEVPKVKVRAIGRG</sequence>
<evidence type="ECO:0000256" key="4">
    <source>
        <dbReference type="ARBA" id="ARBA00023172"/>
    </source>
</evidence>
<dbReference type="EMBL" id="JAAZON010000541">
    <property type="protein sequence ID" value="NMC63850.1"/>
    <property type="molecule type" value="Genomic_DNA"/>
</dbReference>
<comment type="caution">
    <text evidence="8">The sequence shown here is derived from an EMBL/GenBank/DDBJ whole genome shotgun (WGS) entry which is preliminary data.</text>
</comment>
<dbReference type="Pfam" id="PF00589">
    <property type="entry name" value="Phage_integrase"/>
    <property type="match status" value="1"/>
</dbReference>
<dbReference type="InterPro" id="IPR053876">
    <property type="entry name" value="Phage_int_M"/>
</dbReference>
<evidence type="ECO:0000259" key="7">
    <source>
        <dbReference type="PROSITE" id="PS51900"/>
    </source>
</evidence>
<dbReference type="InterPro" id="IPR011010">
    <property type="entry name" value="DNA_brk_join_enz"/>
</dbReference>
<evidence type="ECO:0000256" key="5">
    <source>
        <dbReference type="PROSITE-ProRule" id="PRU01248"/>
    </source>
</evidence>
<dbReference type="InterPro" id="IPR044068">
    <property type="entry name" value="CB"/>
</dbReference>
<protein>
    <submittedName>
        <fullName evidence="8">Tyrosine-type recombinase/integrase</fullName>
    </submittedName>
</protein>
<keyword evidence="2" id="KW-0229">DNA integration</keyword>
<dbReference type="Pfam" id="PF13356">
    <property type="entry name" value="Arm-DNA-bind_3"/>
    <property type="match status" value="1"/>
</dbReference>
<dbReference type="CDD" id="cd00801">
    <property type="entry name" value="INT_P4_C"/>
    <property type="match status" value="1"/>
</dbReference>
<organism evidence="8 9">
    <name type="scientific">SAR324 cluster bacterium</name>
    <dbReference type="NCBI Taxonomy" id="2024889"/>
    <lineage>
        <taxon>Bacteria</taxon>
        <taxon>Deltaproteobacteria</taxon>
        <taxon>SAR324 cluster</taxon>
    </lineage>
</organism>
<reference evidence="8 9" key="1">
    <citation type="journal article" date="2020" name="Biotechnol. Biofuels">
        <title>New insights from the biogas microbiome by comprehensive genome-resolved metagenomics of nearly 1600 species originating from multiple anaerobic digesters.</title>
        <authorList>
            <person name="Campanaro S."/>
            <person name="Treu L."/>
            <person name="Rodriguez-R L.M."/>
            <person name="Kovalovszki A."/>
            <person name="Ziels R.M."/>
            <person name="Maus I."/>
            <person name="Zhu X."/>
            <person name="Kougias P.G."/>
            <person name="Basile A."/>
            <person name="Luo G."/>
            <person name="Schluter A."/>
            <person name="Konstantinidis K.T."/>
            <person name="Angelidaki I."/>
        </authorList>
    </citation>
    <scope>NUCLEOTIDE SEQUENCE [LARGE SCALE GENOMIC DNA]</scope>
    <source>
        <strain evidence="8">AS27yjCOA_65</strain>
    </source>
</reference>
<dbReference type="InterPro" id="IPR010998">
    <property type="entry name" value="Integrase_recombinase_N"/>
</dbReference>
<evidence type="ECO:0000256" key="3">
    <source>
        <dbReference type="ARBA" id="ARBA00023125"/>
    </source>
</evidence>
<dbReference type="PANTHER" id="PTHR30629:SF2">
    <property type="entry name" value="PROPHAGE INTEGRASE INTS-RELATED"/>
    <property type="match status" value="1"/>
</dbReference>
<dbReference type="InterPro" id="IPR013762">
    <property type="entry name" value="Integrase-like_cat_sf"/>
</dbReference>
<evidence type="ECO:0000256" key="2">
    <source>
        <dbReference type="ARBA" id="ARBA00022908"/>
    </source>
</evidence>
<evidence type="ECO:0000313" key="9">
    <source>
        <dbReference type="Proteomes" id="UP000524246"/>
    </source>
</evidence>
<dbReference type="Gene3D" id="3.30.160.390">
    <property type="entry name" value="Integrase, DNA-binding domain"/>
    <property type="match status" value="1"/>
</dbReference>
<dbReference type="Pfam" id="PF22022">
    <property type="entry name" value="Phage_int_M"/>
    <property type="match status" value="1"/>
</dbReference>
<keyword evidence="4" id="KW-0233">DNA recombination</keyword>